<comment type="caution">
    <text evidence="4">The sequence shown here is derived from an EMBL/GenBank/DDBJ whole genome shotgun (WGS) entry which is preliminary data.</text>
</comment>
<dbReference type="InterPro" id="IPR035971">
    <property type="entry name" value="CBD_sf"/>
</dbReference>
<dbReference type="Pfam" id="PF22807">
    <property type="entry name" value="TrAA12"/>
    <property type="match status" value="1"/>
</dbReference>
<keyword evidence="5" id="KW-1185">Reference proteome</keyword>
<dbReference type="STRING" id="2316362.A0A4Q2D0L6"/>
<keyword evidence="1" id="KW-0732">Signal</keyword>
<proteinExistence type="predicted"/>
<dbReference type="GO" id="GO:0005975">
    <property type="term" value="P:carbohydrate metabolic process"/>
    <property type="evidence" value="ECO:0007669"/>
    <property type="project" value="InterPro"/>
</dbReference>
<sequence>MKFGLGTDSNMYAALHGSWNRQPPSGYKVTYTPGRFSASGEWSPTVDLAGTKGTYVDLFTNSRSEGQCASGCFRPVGIVFNPTGENLYVSSDTSGEVFMLKRNAGPVTNPGSGPTTNPGPTITTPTTTITTPTTTPTQPSGPLQTAYGQCGGQGWTGPTQCASGTCQMVNQWYSQCVP</sequence>
<dbReference type="OrthoDB" id="507128at2759"/>
<dbReference type="SUPFAM" id="SSF57180">
    <property type="entry name" value="Cellulose-binding domain"/>
    <property type="match status" value="1"/>
</dbReference>
<dbReference type="GO" id="GO:0005576">
    <property type="term" value="C:extracellular region"/>
    <property type="evidence" value="ECO:0007669"/>
    <property type="project" value="InterPro"/>
</dbReference>
<dbReference type="InterPro" id="IPR000254">
    <property type="entry name" value="CBD"/>
</dbReference>
<evidence type="ECO:0000256" key="1">
    <source>
        <dbReference type="ARBA" id="ARBA00022729"/>
    </source>
</evidence>
<dbReference type="AlphaFoldDB" id="A0A4Q2D0L6"/>
<dbReference type="Pfam" id="PF00734">
    <property type="entry name" value="CBM_1"/>
    <property type="match status" value="1"/>
</dbReference>
<evidence type="ECO:0000313" key="5">
    <source>
        <dbReference type="Proteomes" id="UP000290288"/>
    </source>
</evidence>
<dbReference type="EMBL" id="SDEE01001321">
    <property type="protein sequence ID" value="RXW12262.1"/>
    <property type="molecule type" value="Genomic_DNA"/>
</dbReference>
<reference evidence="4 5" key="1">
    <citation type="submission" date="2019-01" db="EMBL/GenBank/DDBJ databases">
        <title>Draft genome sequence of Psathyrella aberdarensis IHI B618.</title>
        <authorList>
            <person name="Buettner E."/>
            <person name="Kellner H."/>
        </authorList>
    </citation>
    <scope>NUCLEOTIDE SEQUENCE [LARGE SCALE GENOMIC DNA]</scope>
    <source>
        <strain evidence="4 5">IHI B618</strain>
    </source>
</reference>
<evidence type="ECO:0000313" key="4">
    <source>
        <dbReference type="EMBL" id="RXW12262.1"/>
    </source>
</evidence>
<dbReference type="SMART" id="SM00236">
    <property type="entry name" value="fCBD"/>
    <property type="match status" value="1"/>
</dbReference>
<dbReference type="GO" id="GO:0030248">
    <property type="term" value="F:cellulose binding"/>
    <property type="evidence" value="ECO:0007669"/>
    <property type="project" value="InterPro"/>
</dbReference>
<dbReference type="Proteomes" id="UP000290288">
    <property type="component" value="Unassembled WGS sequence"/>
</dbReference>
<gene>
    <name evidence="4" type="ORF">EST38_g13591</name>
</gene>
<feature type="region of interest" description="Disordered" evidence="2">
    <location>
        <begin position="106"/>
        <end position="142"/>
    </location>
</feature>
<dbReference type="SUPFAM" id="SSF63825">
    <property type="entry name" value="YWTD domain"/>
    <property type="match status" value="1"/>
</dbReference>
<protein>
    <recommendedName>
        <fullName evidence="3">CBM1 domain-containing protein</fullName>
    </recommendedName>
</protein>
<name>A0A4Q2D0L6_9AGAR</name>
<organism evidence="4 5">
    <name type="scientific">Candolleomyces aberdarensis</name>
    <dbReference type="NCBI Taxonomy" id="2316362"/>
    <lineage>
        <taxon>Eukaryota</taxon>
        <taxon>Fungi</taxon>
        <taxon>Dikarya</taxon>
        <taxon>Basidiomycota</taxon>
        <taxon>Agaricomycotina</taxon>
        <taxon>Agaricomycetes</taxon>
        <taxon>Agaricomycetidae</taxon>
        <taxon>Agaricales</taxon>
        <taxon>Agaricineae</taxon>
        <taxon>Psathyrellaceae</taxon>
        <taxon>Candolleomyces</taxon>
    </lineage>
</organism>
<dbReference type="PROSITE" id="PS00562">
    <property type="entry name" value="CBM1_1"/>
    <property type="match status" value="1"/>
</dbReference>
<feature type="domain" description="CBM1" evidence="3">
    <location>
        <begin position="142"/>
        <end position="177"/>
    </location>
</feature>
<dbReference type="PROSITE" id="PS51164">
    <property type="entry name" value="CBM1_2"/>
    <property type="match status" value="1"/>
</dbReference>
<evidence type="ECO:0000256" key="2">
    <source>
        <dbReference type="SAM" id="MobiDB-lite"/>
    </source>
</evidence>
<evidence type="ECO:0000259" key="3">
    <source>
        <dbReference type="PROSITE" id="PS51164"/>
    </source>
</evidence>
<dbReference type="InterPro" id="IPR054539">
    <property type="entry name" value="Beta-prop_PDH"/>
</dbReference>
<accession>A0A4Q2D0L6</accession>